<dbReference type="RefSeq" id="WP_281252917.1">
    <property type="nucleotide sequence ID" value="NZ_FXYF01000023.1"/>
</dbReference>
<reference evidence="1 2" key="1">
    <citation type="submission" date="2017-05" db="EMBL/GenBank/DDBJ databases">
        <authorList>
            <person name="Song R."/>
            <person name="Chenine A.L."/>
            <person name="Ruprecht R.M."/>
        </authorList>
    </citation>
    <scope>NUCLEOTIDE SEQUENCE [LARGE SCALE GENOMIC DNA]</scope>
    <source>
        <strain evidence="1 2">CECT 8898</strain>
    </source>
</reference>
<evidence type="ECO:0000313" key="1">
    <source>
        <dbReference type="EMBL" id="SMX50498.1"/>
    </source>
</evidence>
<organism evidence="1 2">
    <name type="scientific">Maliponia aquimaris</name>
    <dbReference type="NCBI Taxonomy" id="1673631"/>
    <lineage>
        <taxon>Bacteria</taxon>
        <taxon>Pseudomonadati</taxon>
        <taxon>Pseudomonadota</taxon>
        <taxon>Alphaproteobacteria</taxon>
        <taxon>Rhodobacterales</taxon>
        <taxon>Paracoccaceae</taxon>
        <taxon>Maliponia</taxon>
    </lineage>
</organism>
<sequence length="43" mass="4683">MLLAVVLLGAFVTAHLILSPPSPKALPVRVRARRALSRIGHKR</sequence>
<name>A0A238L689_9RHOB</name>
<accession>A0A238L689</accession>
<proteinExistence type="predicted"/>
<gene>
    <name evidence="1" type="ORF">MAA8898_04814</name>
</gene>
<evidence type="ECO:0000313" key="2">
    <source>
        <dbReference type="Proteomes" id="UP000207598"/>
    </source>
</evidence>
<protein>
    <submittedName>
        <fullName evidence="1">Uncharacterized protein</fullName>
    </submittedName>
</protein>
<dbReference type="EMBL" id="FXYF01000023">
    <property type="protein sequence ID" value="SMX50498.1"/>
    <property type="molecule type" value="Genomic_DNA"/>
</dbReference>
<dbReference type="Proteomes" id="UP000207598">
    <property type="component" value="Unassembled WGS sequence"/>
</dbReference>
<keyword evidence="2" id="KW-1185">Reference proteome</keyword>
<dbReference type="AlphaFoldDB" id="A0A238L689"/>